<comment type="caution">
    <text evidence="1">The sequence shown here is derived from an EMBL/GenBank/DDBJ whole genome shotgun (WGS) entry which is preliminary data.</text>
</comment>
<reference evidence="1" key="1">
    <citation type="submission" date="2019-08" db="EMBL/GenBank/DDBJ databases">
        <authorList>
            <person name="Kucharzyk K."/>
            <person name="Murdoch R.W."/>
            <person name="Higgins S."/>
            <person name="Loffler F."/>
        </authorList>
    </citation>
    <scope>NUCLEOTIDE SEQUENCE</scope>
</reference>
<gene>
    <name evidence="1" type="ORF">SDC9_64488</name>
</gene>
<dbReference type="EMBL" id="VSSQ01002917">
    <property type="protein sequence ID" value="MPM18082.1"/>
    <property type="molecule type" value="Genomic_DNA"/>
</dbReference>
<name>A0A644XPE8_9ZZZZ</name>
<dbReference type="AlphaFoldDB" id="A0A644XPE8"/>
<proteinExistence type="predicted"/>
<dbReference type="InterPro" id="IPR043740">
    <property type="entry name" value="DUF5685"/>
</dbReference>
<evidence type="ECO:0000313" key="1">
    <source>
        <dbReference type="EMBL" id="MPM18082.1"/>
    </source>
</evidence>
<protein>
    <submittedName>
        <fullName evidence="1">Uncharacterized protein</fullName>
    </submittedName>
</protein>
<dbReference type="Pfam" id="PF18937">
    <property type="entry name" value="DUF5685"/>
    <property type="match status" value="1"/>
</dbReference>
<accession>A0A644XPE8</accession>
<organism evidence="1">
    <name type="scientific">bioreactor metagenome</name>
    <dbReference type="NCBI Taxonomy" id="1076179"/>
    <lineage>
        <taxon>unclassified sequences</taxon>
        <taxon>metagenomes</taxon>
        <taxon>ecological metagenomes</taxon>
    </lineage>
</organism>
<sequence length="285" mass="32025">MFGYIRPLECELKVREQAEYRAFYCGLCKTIGRRYGTLERLTLSYDCAFLAAFLHALTGGASFTRGNCGPRCYRGKRPIADASPELDFAADINVLLAYYKAGDDAADDKQLLKSASHLALKRAYRKAAKRHPALDAELRESILQLAEFERQKIASTDEPSDASGQFLAAVIRHAPMLPDSEQVACGWMFYNLGKWVYLIDAWDDREKDEKRGGYNPFVLGKKSAEDAEFLLNITQSEAEKGYNLISFHTQSGLMDNIMRLGLDAVQRRVLKKECACAAEMPPRPE</sequence>